<feature type="region of interest" description="Disordered" evidence="1">
    <location>
        <begin position="1"/>
        <end position="252"/>
    </location>
</feature>
<feature type="non-terminal residue" evidence="2">
    <location>
        <position position="252"/>
    </location>
</feature>
<feature type="non-terminal residue" evidence="2">
    <location>
        <position position="1"/>
    </location>
</feature>
<feature type="compositionally biased region" description="Pro residues" evidence="1">
    <location>
        <begin position="221"/>
        <end position="230"/>
    </location>
</feature>
<accession>A0A6J4VCS1</accession>
<evidence type="ECO:0000256" key="1">
    <source>
        <dbReference type="SAM" id="MobiDB-lite"/>
    </source>
</evidence>
<feature type="compositionally biased region" description="Low complexity" evidence="1">
    <location>
        <begin position="113"/>
        <end position="126"/>
    </location>
</feature>
<proteinExistence type="predicted"/>
<feature type="compositionally biased region" description="Low complexity" evidence="1">
    <location>
        <begin position="96"/>
        <end position="105"/>
    </location>
</feature>
<protein>
    <submittedName>
        <fullName evidence="2">DedA protein</fullName>
    </submittedName>
</protein>
<feature type="compositionally biased region" description="Basic residues" evidence="1">
    <location>
        <begin position="84"/>
        <end position="95"/>
    </location>
</feature>
<reference evidence="2" key="1">
    <citation type="submission" date="2020-02" db="EMBL/GenBank/DDBJ databases">
        <authorList>
            <person name="Meier V. D."/>
        </authorList>
    </citation>
    <scope>NUCLEOTIDE SEQUENCE</scope>
    <source>
        <strain evidence="2">AVDCRST_MAG49</strain>
    </source>
</reference>
<gene>
    <name evidence="2" type="ORF">AVDCRST_MAG49-3709</name>
</gene>
<feature type="compositionally biased region" description="Basic residues" evidence="1">
    <location>
        <begin position="197"/>
        <end position="206"/>
    </location>
</feature>
<organism evidence="2">
    <name type="scientific">uncultured Thermomicrobiales bacterium</name>
    <dbReference type="NCBI Taxonomy" id="1645740"/>
    <lineage>
        <taxon>Bacteria</taxon>
        <taxon>Pseudomonadati</taxon>
        <taxon>Thermomicrobiota</taxon>
        <taxon>Thermomicrobia</taxon>
        <taxon>Thermomicrobiales</taxon>
        <taxon>environmental samples</taxon>
    </lineage>
</organism>
<evidence type="ECO:0000313" key="2">
    <source>
        <dbReference type="EMBL" id="CAA9571892.1"/>
    </source>
</evidence>
<feature type="compositionally biased region" description="Basic residues" evidence="1">
    <location>
        <begin position="163"/>
        <end position="185"/>
    </location>
</feature>
<dbReference type="EMBL" id="CADCWG010000260">
    <property type="protein sequence ID" value="CAA9571892.1"/>
    <property type="molecule type" value="Genomic_DNA"/>
</dbReference>
<name>A0A6J4VCS1_9BACT</name>
<feature type="compositionally biased region" description="Basic and acidic residues" evidence="1">
    <location>
        <begin position="25"/>
        <end position="46"/>
    </location>
</feature>
<dbReference type="AlphaFoldDB" id="A0A6J4VCS1"/>
<feature type="compositionally biased region" description="Basic and acidic residues" evidence="1">
    <location>
        <begin position="186"/>
        <end position="196"/>
    </location>
</feature>
<sequence>GSRLPGPDRACPPGGVPGAAGVRPRGTDQDRRVPRPLRDHLRRDGAAGRLLPPRRQPPLHRRVPRLAGRLQHLAPGADLLRGRGDRRRGRLRVRAPGRAAPLHPRALPPVPAGAPAARGAVLPAAGREGRHPRPVPAGSADLRTGDRRGRGDALLAVRGLQRDRRRALGRRSAGRRLLPRQRHPERRPLPSADHRADHRRLHRAIGHPHLAGERRRDQGAGPPPDRPAPGPAAGGGDGRPQGARRPLRRRRV</sequence>